<evidence type="ECO:0000313" key="3">
    <source>
        <dbReference type="Proteomes" id="UP000245506"/>
    </source>
</evidence>
<dbReference type="Proteomes" id="UP000245506">
    <property type="component" value="Unassembled WGS sequence"/>
</dbReference>
<evidence type="ECO:0000313" key="2">
    <source>
        <dbReference type="EMBL" id="PWQ93142.1"/>
    </source>
</evidence>
<dbReference type="EMBL" id="QGKL01000043">
    <property type="protein sequence ID" value="PWQ93142.1"/>
    <property type="molecule type" value="Genomic_DNA"/>
</dbReference>
<sequence length="84" mass="8678">MKTTLALISSALLLSTCVCAGETAPTTSPTDFGEAARKLNVTKKALIEALQDAGAPNADFSKVSDNLGVSIYALKAVLPKRLGQ</sequence>
<gene>
    <name evidence="2" type="ORF">DKT75_20855</name>
</gene>
<evidence type="ECO:0000256" key="1">
    <source>
        <dbReference type="SAM" id="SignalP"/>
    </source>
</evidence>
<feature type="chain" id="PRO_5016262667" description="Competence protein ComEA" evidence="1">
    <location>
        <begin position="21"/>
        <end position="84"/>
    </location>
</feature>
<accession>A0A317CAN6</accession>
<evidence type="ECO:0008006" key="4">
    <source>
        <dbReference type="Google" id="ProtNLM"/>
    </source>
</evidence>
<comment type="caution">
    <text evidence="2">The sequence shown here is derived from an EMBL/GenBank/DDBJ whole genome shotgun (WGS) entry which is preliminary data.</text>
</comment>
<dbReference type="AlphaFoldDB" id="A0A317CAN6"/>
<protein>
    <recommendedName>
        <fullName evidence="4">Competence protein ComEA</fullName>
    </recommendedName>
</protein>
<feature type="signal peptide" evidence="1">
    <location>
        <begin position="1"/>
        <end position="20"/>
    </location>
</feature>
<dbReference type="RefSeq" id="WP_109826709.1">
    <property type="nucleotide sequence ID" value="NZ_QGKL01000043.1"/>
</dbReference>
<organism evidence="2 3">
    <name type="scientific">Leucothrix arctica</name>
    <dbReference type="NCBI Taxonomy" id="1481894"/>
    <lineage>
        <taxon>Bacteria</taxon>
        <taxon>Pseudomonadati</taxon>
        <taxon>Pseudomonadota</taxon>
        <taxon>Gammaproteobacteria</taxon>
        <taxon>Thiotrichales</taxon>
        <taxon>Thiotrichaceae</taxon>
        <taxon>Leucothrix</taxon>
    </lineage>
</organism>
<name>A0A317CAN6_9GAMM</name>
<proteinExistence type="predicted"/>
<keyword evidence="1" id="KW-0732">Signal</keyword>
<keyword evidence="3" id="KW-1185">Reference proteome</keyword>
<reference evidence="2 3" key="1">
    <citation type="submission" date="2018-05" db="EMBL/GenBank/DDBJ databases">
        <title>Leucothrix arctica sp. nov., isolated from Arctic seawater.</title>
        <authorList>
            <person name="Choi A."/>
            <person name="Baek K."/>
        </authorList>
    </citation>
    <scope>NUCLEOTIDE SEQUENCE [LARGE SCALE GENOMIC DNA]</scope>
    <source>
        <strain evidence="2 3">IMCC9719</strain>
    </source>
</reference>